<dbReference type="InterPro" id="IPR033139">
    <property type="entry name" value="Caspase_cys_AS"/>
</dbReference>
<dbReference type="Pfam" id="PF00656">
    <property type="entry name" value="Peptidase_C14"/>
    <property type="match status" value="1"/>
</dbReference>
<evidence type="ECO:0000313" key="11">
    <source>
        <dbReference type="Proteomes" id="UP001652624"/>
    </source>
</evidence>
<dbReference type="RefSeq" id="XP_060035736.1">
    <property type="nucleotide sequence ID" value="XM_060179753.1"/>
</dbReference>
<gene>
    <name evidence="12" type="primary">LOC103111396</name>
</gene>
<feature type="compositionally biased region" description="Acidic residues" evidence="8">
    <location>
        <begin position="111"/>
        <end position="126"/>
    </location>
</feature>
<dbReference type="Pfam" id="PF00619">
    <property type="entry name" value="CARD"/>
    <property type="match status" value="1"/>
</dbReference>
<keyword evidence="4" id="KW-0378">Hydrolase</keyword>
<feature type="compositionally biased region" description="Acidic residues" evidence="8">
    <location>
        <begin position="89"/>
        <end position="101"/>
    </location>
</feature>
<proteinExistence type="inferred from homology"/>
<dbReference type="InterPro" id="IPR011600">
    <property type="entry name" value="Pept_C14_caspase"/>
</dbReference>
<dbReference type="PROSITE" id="PS50208">
    <property type="entry name" value="CASPASE_P20"/>
    <property type="match status" value="1"/>
</dbReference>
<dbReference type="InterPro" id="IPR001315">
    <property type="entry name" value="CARD"/>
</dbReference>
<evidence type="ECO:0000256" key="5">
    <source>
        <dbReference type="ARBA" id="ARBA00022807"/>
    </source>
</evidence>
<evidence type="ECO:0000256" key="4">
    <source>
        <dbReference type="ARBA" id="ARBA00022801"/>
    </source>
</evidence>
<evidence type="ECO:0000259" key="10">
    <source>
        <dbReference type="PROSITE" id="PS50208"/>
    </source>
</evidence>
<dbReference type="InterPro" id="IPR001309">
    <property type="entry name" value="Pept_C14_p20"/>
</dbReference>
<dbReference type="SUPFAM" id="SSF52129">
    <property type="entry name" value="Caspase-like"/>
    <property type="match status" value="1"/>
</dbReference>
<feature type="compositionally biased region" description="Polar residues" evidence="8">
    <location>
        <begin position="136"/>
        <end position="147"/>
    </location>
</feature>
<dbReference type="CDD" id="cd00032">
    <property type="entry name" value="CASc"/>
    <property type="match status" value="1"/>
</dbReference>
<evidence type="ECO:0000256" key="1">
    <source>
        <dbReference type="ARBA" id="ARBA00010134"/>
    </source>
</evidence>
<evidence type="ECO:0000259" key="9">
    <source>
        <dbReference type="PROSITE" id="PS50207"/>
    </source>
</evidence>
<keyword evidence="5" id="KW-0788">Thiol protease</keyword>
<evidence type="ECO:0000256" key="2">
    <source>
        <dbReference type="ARBA" id="ARBA00022553"/>
    </source>
</evidence>
<keyword evidence="3" id="KW-0645">Protease</keyword>
<dbReference type="InterPro" id="IPR002398">
    <property type="entry name" value="Pept_C14"/>
</dbReference>
<dbReference type="Proteomes" id="UP001652624">
    <property type="component" value="Chromosome 20"/>
</dbReference>
<dbReference type="PROSITE" id="PS01122">
    <property type="entry name" value="CASPASE_CYS"/>
    <property type="match status" value="1"/>
</dbReference>
<dbReference type="SMART" id="SM00115">
    <property type="entry name" value="CASc"/>
    <property type="match status" value="1"/>
</dbReference>
<dbReference type="PROSITE" id="PS50207">
    <property type="entry name" value="CASPASE_P10"/>
    <property type="match status" value="1"/>
</dbReference>
<evidence type="ECO:0000256" key="8">
    <source>
        <dbReference type="SAM" id="MobiDB-lite"/>
    </source>
</evidence>
<dbReference type="PRINTS" id="PR00376">
    <property type="entry name" value="IL1BCENZYME"/>
</dbReference>
<dbReference type="InterPro" id="IPR016129">
    <property type="entry name" value="Caspase_his_AS"/>
</dbReference>
<feature type="domain" description="Caspase family p10" evidence="9">
    <location>
        <begin position="341"/>
        <end position="396"/>
    </location>
</feature>
<keyword evidence="11" id="KW-1185">Reference proteome</keyword>
<name>A0ABM3WGM8_ERIEU</name>
<evidence type="ECO:0000256" key="7">
    <source>
        <dbReference type="RuleBase" id="RU003971"/>
    </source>
</evidence>
<evidence type="ECO:0000256" key="6">
    <source>
        <dbReference type="ARBA" id="ARBA00023145"/>
    </source>
</evidence>
<feature type="domain" description="Caspase family p20" evidence="10">
    <location>
        <begin position="178"/>
        <end position="306"/>
    </location>
</feature>
<feature type="region of interest" description="Disordered" evidence="8">
    <location>
        <begin position="79"/>
        <end position="153"/>
    </location>
</feature>
<evidence type="ECO:0000313" key="12">
    <source>
        <dbReference type="RefSeq" id="XP_060035736.1"/>
    </source>
</evidence>
<dbReference type="PANTHER" id="PTHR47901:SF6">
    <property type="entry name" value="CASPASE-12"/>
    <property type="match status" value="1"/>
</dbReference>
<sequence length="421" mass="48000">MAGKQAEEDPINVLKLFTRNTLDGIFDDLRENNVLNRQELQKIGKGVNTIVKVSENLLEDFTEKTQVVGKLLKDRFSKPKNHPNLKLLDEDEDDDCEDTKEPEDMGSSSTESEDDSEESEDEEEASSENSVDPLPNASQENQASQPSDKLKLCPPDRFLTLKEKKRKKIYKVMEKEGRTRLALIICNKKFECQSNRDGCEVDLRGVRDLLESLGYSVVVEENLTAPGMEAALQRFAARPEHSHSDSTFLVFMSHGTLDGICGTKHSDKKEDILHDDTIFRIFNNRNCRSLKDKPKVIIMQACRGTGLGFVYVADAGGASACGQDQYMQLVRRTTCVIWNDAITKAHVEKDFIAFKSSTPHNVSWRLETGSVFISRLIYYFKKYSWCCHLEDIFRKVGIFMSFQYYSPEHFLGPFAHLFKEF</sequence>
<organism evidence="11 12">
    <name type="scientific">Erinaceus europaeus</name>
    <name type="common">Western European hedgehog</name>
    <dbReference type="NCBI Taxonomy" id="9365"/>
    <lineage>
        <taxon>Eukaryota</taxon>
        <taxon>Metazoa</taxon>
        <taxon>Chordata</taxon>
        <taxon>Craniata</taxon>
        <taxon>Vertebrata</taxon>
        <taxon>Euteleostomi</taxon>
        <taxon>Mammalia</taxon>
        <taxon>Eutheria</taxon>
        <taxon>Laurasiatheria</taxon>
        <taxon>Eulipotyphla</taxon>
        <taxon>Erinaceidae</taxon>
        <taxon>Erinaceinae</taxon>
        <taxon>Erinaceus</taxon>
    </lineage>
</organism>
<dbReference type="PANTHER" id="PTHR47901">
    <property type="entry name" value="CASPASE RECRUITMENT DOMAIN-CONTAINING PROTEIN 18"/>
    <property type="match status" value="1"/>
</dbReference>
<dbReference type="InterPro" id="IPR029030">
    <property type="entry name" value="Caspase-like_dom_sf"/>
</dbReference>
<dbReference type="InterPro" id="IPR002138">
    <property type="entry name" value="Pept_C14_p10"/>
</dbReference>
<comment type="similarity">
    <text evidence="1 7">Belongs to the peptidase C14A family.</text>
</comment>
<dbReference type="PIRSF" id="PIRSF038001">
    <property type="entry name" value="Caspase_ICE"/>
    <property type="match status" value="1"/>
</dbReference>
<dbReference type="Gene3D" id="3.40.50.1460">
    <property type="match status" value="1"/>
</dbReference>
<evidence type="ECO:0000256" key="3">
    <source>
        <dbReference type="ARBA" id="ARBA00022670"/>
    </source>
</evidence>
<keyword evidence="6" id="KW-0865">Zymogen</keyword>
<accession>A0ABM3WGM8</accession>
<dbReference type="InterPro" id="IPR015917">
    <property type="entry name" value="Pept_C14A"/>
</dbReference>
<protein>
    <submittedName>
        <fullName evidence="12">Caspase-12-like</fullName>
    </submittedName>
</protein>
<dbReference type="GeneID" id="103111396"/>
<dbReference type="PROSITE" id="PS01121">
    <property type="entry name" value="CASPASE_HIS"/>
    <property type="match status" value="1"/>
</dbReference>
<keyword evidence="2" id="KW-0597">Phosphoprotein</keyword>
<reference evidence="12" key="1">
    <citation type="submission" date="2025-08" db="UniProtKB">
        <authorList>
            <consortium name="RefSeq"/>
        </authorList>
    </citation>
    <scope>IDENTIFICATION</scope>
</reference>